<keyword evidence="6" id="KW-0808">Transferase</keyword>
<dbReference type="Gene3D" id="3.90.1200.10">
    <property type="match status" value="1"/>
</dbReference>
<keyword evidence="6" id="KW-0032">Aminotransferase</keyword>
<dbReference type="InterPro" id="IPR015421">
    <property type="entry name" value="PyrdxlP-dep_Trfase_major"/>
</dbReference>
<dbReference type="InterPro" id="IPR015424">
    <property type="entry name" value="PyrdxlP-dep_Trfase"/>
</dbReference>
<dbReference type="InterPro" id="IPR005814">
    <property type="entry name" value="Aminotrans_3"/>
</dbReference>
<dbReference type="InterPro" id="IPR011009">
    <property type="entry name" value="Kinase-like_dom_sf"/>
</dbReference>
<evidence type="ECO:0000256" key="3">
    <source>
        <dbReference type="ARBA" id="ARBA00022898"/>
    </source>
</evidence>
<dbReference type="SUPFAM" id="SSF53383">
    <property type="entry name" value="PLP-dependent transferases"/>
    <property type="match status" value="1"/>
</dbReference>
<dbReference type="AlphaFoldDB" id="A0A5K7YWT9"/>
<dbReference type="Pfam" id="PF00202">
    <property type="entry name" value="Aminotran_3"/>
    <property type="match status" value="1"/>
</dbReference>
<dbReference type="RefSeq" id="WP_155318690.1">
    <property type="nucleotide sequence ID" value="NZ_AP021874.1"/>
</dbReference>
<dbReference type="Gene3D" id="2.70.70.10">
    <property type="entry name" value="Glucose Permease (Domain IIA)"/>
    <property type="match status" value="1"/>
</dbReference>
<evidence type="ECO:0000313" key="7">
    <source>
        <dbReference type="Proteomes" id="UP000427906"/>
    </source>
</evidence>
<evidence type="ECO:0000259" key="5">
    <source>
        <dbReference type="Pfam" id="PF01636"/>
    </source>
</evidence>
<dbReference type="InterPro" id="IPR011055">
    <property type="entry name" value="Dup_hybrid_motif"/>
</dbReference>
<dbReference type="GO" id="GO:0030170">
    <property type="term" value="F:pyridoxal phosphate binding"/>
    <property type="evidence" value="ECO:0007669"/>
    <property type="project" value="InterPro"/>
</dbReference>
<dbReference type="PANTHER" id="PTHR45688">
    <property type="match status" value="1"/>
</dbReference>
<evidence type="ECO:0000256" key="1">
    <source>
        <dbReference type="ARBA" id="ARBA00001933"/>
    </source>
</evidence>
<dbReference type="GO" id="GO:0008483">
    <property type="term" value="F:transaminase activity"/>
    <property type="evidence" value="ECO:0007669"/>
    <property type="project" value="UniProtKB-KW"/>
</dbReference>
<organism evidence="6 7">
    <name type="scientific">Desulfosarcina alkanivorans</name>
    <dbReference type="NCBI Taxonomy" id="571177"/>
    <lineage>
        <taxon>Bacteria</taxon>
        <taxon>Pseudomonadati</taxon>
        <taxon>Thermodesulfobacteriota</taxon>
        <taxon>Desulfobacteria</taxon>
        <taxon>Desulfobacterales</taxon>
        <taxon>Desulfosarcinaceae</taxon>
        <taxon>Desulfosarcina</taxon>
    </lineage>
</organism>
<protein>
    <submittedName>
        <fullName evidence="6">4-aminobutyrate aminotransferase</fullName>
    </submittedName>
</protein>
<accession>A0A5K7YWT9</accession>
<reference evidence="6 7" key="1">
    <citation type="submission" date="2019-11" db="EMBL/GenBank/DDBJ databases">
        <title>Comparative genomics of hydrocarbon-degrading Desulfosarcina strains.</title>
        <authorList>
            <person name="Watanabe M."/>
            <person name="Kojima H."/>
            <person name="Fukui M."/>
        </authorList>
    </citation>
    <scope>NUCLEOTIDE SEQUENCE [LARGE SCALE GENOMIC DNA]</scope>
    <source>
        <strain evidence="6 7">PL12</strain>
    </source>
</reference>
<evidence type="ECO:0000256" key="2">
    <source>
        <dbReference type="ARBA" id="ARBA00008954"/>
    </source>
</evidence>
<dbReference type="Pfam" id="PF01636">
    <property type="entry name" value="APH"/>
    <property type="match status" value="1"/>
</dbReference>
<dbReference type="KEGG" id="dalk:DSCA_46940"/>
<dbReference type="NCBIfam" id="NF004799">
    <property type="entry name" value="PRK06148.1"/>
    <property type="match status" value="1"/>
</dbReference>
<evidence type="ECO:0000259" key="4">
    <source>
        <dbReference type="Pfam" id="PF01551"/>
    </source>
</evidence>
<dbReference type="Proteomes" id="UP000427906">
    <property type="component" value="Chromosome"/>
</dbReference>
<dbReference type="OrthoDB" id="9801834at2"/>
<dbReference type="CDD" id="cd12797">
    <property type="entry name" value="M23_peptidase"/>
    <property type="match status" value="1"/>
</dbReference>
<keyword evidence="3" id="KW-0663">Pyridoxal phosphate</keyword>
<dbReference type="SUPFAM" id="SSF56112">
    <property type="entry name" value="Protein kinase-like (PK-like)"/>
    <property type="match status" value="1"/>
</dbReference>
<dbReference type="Pfam" id="PF01551">
    <property type="entry name" value="Peptidase_M23"/>
    <property type="match status" value="1"/>
</dbReference>
<sequence length="1027" mass="111444">MSDLMAHAPRVSESDAVDLTRRLFDVNTQATALPSERDQNFRLQDEKGDRFVLKIANATESREVLELQNLTMAHLIEAGSGLFDGFDPCPRVCHAPGGEDILTIDGRGGASHFVRLLSYLPGRPFAEVNPHDGDLMFSLGSFMGRIDRALEDFDHPAARRAFHWDLACCGRVVASRMDALEPGSRRERVQALLDRYRKDTQPRLADLRTSVIHSDGNDHNVLVSPWGRWHNRVSGLIDFGDMVHSHTVNELAIACAYALMGKTDPLAAAVRVIAGYHSALALEEAELALLFDLICMRLCTSVCHSAHQIRLAPRNDYLLISQQPAWALLDRLSGISPEFAGALFRDACGFDPVPRRHTVVSWLNDHRDAFAPVVDPSLWAGDPVVLDLSASTPLLGAGPEKDDADAMTTVIFREMEDAGSALGIGRYDEARLIYTSEAFRVETDTAPEYRTVHLGVDLFARPGEPVHAFLDGRVHSFQNNSARQDYGPTIILAHQTDGGVPFFSLYGHLAASSLDSLEPGMTIRAGQAIGTVGARAENGGWPPHLHFQLTVDLLGLAGNFPGVARPSQRRVWTALCPDPAVVLGLAAAPAAANVRPADEIMAIRQRHLGKNLSVAYDSPLKIVRGMGGFLYTETGQPFMDGVNNVCHVGHCHPRVVAAGQRQMAVLNTNTRYLHDHIVEYARRLLDTFPDPLSVCFFVCSGSEANELALRLARTFTGQRDIITVDGAYHGNTQGLVDISPYKHDGPGGRGAPDWVQTVVMPCGYRGPHKGTGRKTGAAYARYVKTAVDCIEAGGRRPAAFICESMLGCGGQVLLPDGYLWAAFEHVRAAGGVCIADEVQVGFGRAGTHFWAFETQGVVPDIVTLGKPMGNGHPLAAVVTTPEIAGAFHNGMEYFNTYGGNPVSCAVGMAVLDVIQSEGLQENARTVGAYLLQRLSALKETSPLVGDVRGLGLYLGVELVTDHETLAPATDHAAYICNRMKDYGFLISTDGPLHNVLKLKPPIVFSRKDADALVDALEKVFAEDCLHR</sequence>
<proteinExistence type="inferred from homology"/>
<name>A0A5K7YWT9_9BACT</name>
<gene>
    <name evidence="6" type="ORF">DSCA_46940</name>
</gene>
<dbReference type="Gene3D" id="3.90.1150.10">
    <property type="entry name" value="Aspartate Aminotransferase, domain 1"/>
    <property type="match status" value="1"/>
</dbReference>
<dbReference type="PROSITE" id="PS00600">
    <property type="entry name" value="AA_TRANSFER_CLASS_3"/>
    <property type="match status" value="1"/>
</dbReference>
<evidence type="ECO:0000313" key="6">
    <source>
        <dbReference type="EMBL" id="BBO70764.1"/>
    </source>
</evidence>
<dbReference type="PANTHER" id="PTHR45688:SF13">
    <property type="entry name" value="ALANINE--GLYOXYLATE AMINOTRANSFERASE 2-LIKE"/>
    <property type="match status" value="1"/>
</dbReference>
<dbReference type="CDD" id="cd00610">
    <property type="entry name" value="OAT_like"/>
    <property type="match status" value="1"/>
</dbReference>
<dbReference type="InterPro" id="IPR049704">
    <property type="entry name" value="Aminotrans_3_PPA_site"/>
</dbReference>
<dbReference type="Gene3D" id="3.40.640.10">
    <property type="entry name" value="Type I PLP-dependent aspartate aminotransferase-like (Major domain)"/>
    <property type="match status" value="1"/>
</dbReference>
<dbReference type="InterPro" id="IPR015422">
    <property type="entry name" value="PyrdxlP-dep_Trfase_small"/>
</dbReference>
<comment type="similarity">
    <text evidence="2">Belongs to the class-III pyridoxal-phosphate-dependent aminotransferase family.</text>
</comment>
<dbReference type="InterPro" id="IPR016047">
    <property type="entry name" value="M23ase_b-sheet_dom"/>
</dbReference>
<dbReference type="EMBL" id="AP021874">
    <property type="protein sequence ID" value="BBO70764.1"/>
    <property type="molecule type" value="Genomic_DNA"/>
</dbReference>
<feature type="domain" description="Aminoglycoside phosphotransferase" evidence="5">
    <location>
        <begin position="31"/>
        <end position="277"/>
    </location>
</feature>
<feature type="domain" description="M23ase beta-sheet core" evidence="4">
    <location>
        <begin position="452"/>
        <end position="550"/>
    </location>
</feature>
<keyword evidence="7" id="KW-1185">Reference proteome</keyword>
<dbReference type="InterPro" id="IPR002575">
    <property type="entry name" value="Aminoglycoside_PTrfase"/>
</dbReference>
<comment type="cofactor">
    <cofactor evidence="1">
        <name>pyridoxal 5'-phosphate</name>
        <dbReference type="ChEBI" id="CHEBI:597326"/>
    </cofactor>
</comment>
<dbReference type="SUPFAM" id="SSF51261">
    <property type="entry name" value="Duplicated hybrid motif"/>
    <property type="match status" value="1"/>
</dbReference>